<dbReference type="Pfam" id="PF12146">
    <property type="entry name" value="Hydrolase_4"/>
    <property type="match status" value="1"/>
</dbReference>
<dbReference type="GO" id="GO:0052689">
    <property type="term" value="F:carboxylic ester hydrolase activity"/>
    <property type="evidence" value="ECO:0007669"/>
    <property type="project" value="UniProtKB-ARBA"/>
</dbReference>
<dbReference type="InterPro" id="IPR022742">
    <property type="entry name" value="Hydrolase_4"/>
</dbReference>
<keyword evidence="2 4" id="KW-0378">Hydrolase</keyword>
<dbReference type="PANTHER" id="PTHR22946:SF9">
    <property type="entry name" value="POLYKETIDE TRANSFERASE AF380"/>
    <property type="match status" value="1"/>
</dbReference>
<reference evidence="4 5" key="1">
    <citation type="journal article" date="2014" name="Genome Announc.">
        <title>Draft Genome Sequence of Propane- and Butane-Oxidizing Actinobacterium Rhodococcus ruber IEGM 231.</title>
        <authorList>
            <person name="Ivshina I.B."/>
            <person name="Kuyukina M.S."/>
            <person name="Krivoruchko A.V."/>
            <person name="Barbe V."/>
            <person name="Fischer C."/>
        </authorList>
    </citation>
    <scope>NUCLEOTIDE SEQUENCE [LARGE SCALE GENOMIC DNA]</scope>
</reference>
<sequence>MTPRNLTFRSGDADCDAWHFPGRGDAFTGDGGRPAVVMAHGLGGTKDSGLREFADRLADAGLDVVAFDYRGFGGSGGTPRQRVDLRGQADDYRAALDAAAALDGVDRNRLVLWGVSLSGGHVLTVGAHRSDVAAVVAVTPLVDGPAAGRLAGRHHSARTMMRSAATGARSRVSTRTGRGPVTIPVVGRPGETAALTLDGYFEDYTVLAGPTWRNEIDARIALELGTYRPGKDAAGLRCPLLVQIADFDRSAPPRAAALAAERGRAEVRHYPCDHFGVWPGHEWFDAAVAHQISFLSRHLTTDPTTTR</sequence>
<feature type="domain" description="Serine aminopeptidase S33" evidence="3">
    <location>
        <begin position="34"/>
        <end position="264"/>
    </location>
</feature>
<dbReference type="AlphaFoldDB" id="A0A098BGG8"/>
<dbReference type="InterPro" id="IPR050261">
    <property type="entry name" value="FrsA_esterase"/>
</dbReference>
<evidence type="ECO:0000313" key="4">
    <source>
        <dbReference type="EMBL" id="CDZ87287.1"/>
    </source>
</evidence>
<proteinExistence type="inferred from homology"/>
<evidence type="ECO:0000256" key="2">
    <source>
        <dbReference type="ARBA" id="ARBA00022801"/>
    </source>
</evidence>
<dbReference type="RefSeq" id="WP_040270197.1">
    <property type="nucleotide sequence ID" value="NZ_CP024890.1"/>
</dbReference>
<dbReference type="EMBL" id="CCSD01000032">
    <property type="protein sequence ID" value="CDZ87287.1"/>
    <property type="molecule type" value="Genomic_DNA"/>
</dbReference>
<dbReference type="InterPro" id="IPR029058">
    <property type="entry name" value="AB_hydrolase_fold"/>
</dbReference>
<comment type="similarity">
    <text evidence="1">Belongs to the AB hydrolase superfamily.</text>
</comment>
<evidence type="ECO:0000256" key="1">
    <source>
        <dbReference type="ARBA" id="ARBA00008645"/>
    </source>
</evidence>
<dbReference type="eggNOG" id="COG1073">
    <property type="taxonomic scope" value="Bacteria"/>
</dbReference>
<protein>
    <submittedName>
        <fullName evidence="4">Alpha/beta hydrolase fold protein</fullName>
    </submittedName>
</protein>
<accession>A0A098BGG8</accession>
<name>A0A098BGG8_9NOCA</name>
<dbReference type="PANTHER" id="PTHR22946">
    <property type="entry name" value="DIENELACTONE HYDROLASE DOMAIN-CONTAINING PROTEIN-RELATED"/>
    <property type="match status" value="1"/>
</dbReference>
<gene>
    <name evidence="4" type="ORF">RHRU231_230115</name>
</gene>
<dbReference type="Gene3D" id="3.40.50.1820">
    <property type="entry name" value="alpha/beta hydrolase"/>
    <property type="match status" value="1"/>
</dbReference>
<dbReference type="OrthoDB" id="5902829at2"/>
<evidence type="ECO:0000313" key="5">
    <source>
        <dbReference type="Proteomes" id="UP000042997"/>
    </source>
</evidence>
<organism evidence="4 5">
    <name type="scientific">Rhodococcus ruber</name>
    <dbReference type="NCBI Taxonomy" id="1830"/>
    <lineage>
        <taxon>Bacteria</taxon>
        <taxon>Bacillati</taxon>
        <taxon>Actinomycetota</taxon>
        <taxon>Actinomycetes</taxon>
        <taxon>Mycobacteriales</taxon>
        <taxon>Nocardiaceae</taxon>
        <taxon>Rhodococcus</taxon>
    </lineage>
</organism>
<dbReference type="SUPFAM" id="SSF53474">
    <property type="entry name" value="alpha/beta-Hydrolases"/>
    <property type="match status" value="1"/>
</dbReference>
<dbReference type="Proteomes" id="UP000042997">
    <property type="component" value="Unassembled WGS sequence"/>
</dbReference>
<evidence type="ECO:0000259" key="3">
    <source>
        <dbReference type="Pfam" id="PF12146"/>
    </source>
</evidence>